<keyword evidence="7" id="KW-0378">Hydrolase</keyword>
<keyword evidence="7" id="KW-0255">Endonuclease</keyword>
<accession>A0ABV5HUA6</accession>
<evidence type="ECO:0000259" key="5">
    <source>
        <dbReference type="Pfam" id="PF01385"/>
    </source>
</evidence>
<name>A0ABV5HUA6_9VIBR</name>
<dbReference type="Pfam" id="PF01385">
    <property type="entry name" value="OrfB_IS605"/>
    <property type="match status" value="1"/>
</dbReference>
<evidence type="ECO:0000256" key="1">
    <source>
        <dbReference type="ARBA" id="ARBA00008761"/>
    </source>
</evidence>
<keyword evidence="7" id="KW-0540">Nuclease</keyword>
<evidence type="ECO:0000313" key="8">
    <source>
        <dbReference type="Proteomes" id="UP001589645"/>
    </source>
</evidence>
<feature type="domain" description="Cas12f1-like TNB" evidence="6">
    <location>
        <begin position="297"/>
        <end position="368"/>
    </location>
</feature>
<dbReference type="NCBIfam" id="TIGR01766">
    <property type="entry name" value="IS200/IS605 family accessory protein TnpB-like domain"/>
    <property type="match status" value="1"/>
</dbReference>
<comment type="similarity">
    <text evidence="1">In the C-terminal section; belongs to the transposase 35 family.</text>
</comment>
<feature type="domain" description="Probable transposase IS891/IS1136/IS1341" evidence="5">
    <location>
        <begin position="175"/>
        <end position="277"/>
    </location>
</feature>
<evidence type="ECO:0000256" key="4">
    <source>
        <dbReference type="ARBA" id="ARBA00023172"/>
    </source>
</evidence>
<evidence type="ECO:0000256" key="2">
    <source>
        <dbReference type="ARBA" id="ARBA00022578"/>
    </source>
</evidence>
<reference evidence="7 8" key="1">
    <citation type="submission" date="2024-09" db="EMBL/GenBank/DDBJ databases">
        <authorList>
            <person name="Sun Q."/>
            <person name="Mori K."/>
        </authorList>
    </citation>
    <scope>NUCLEOTIDE SEQUENCE [LARGE SCALE GENOMIC DNA]</scope>
    <source>
        <strain evidence="7 8">CECT 8064</strain>
    </source>
</reference>
<proteinExistence type="inferred from homology"/>
<dbReference type="GO" id="GO:0004519">
    <property type="term" value="F:endonuclease activity"/>
    <property type="evidence" value="ECO:0007669"/>
    <property type="project" value="UniProtKB-KW"/>
</dbReference>
<dbReference type="Proteomes" id="UP001589645">
    <property type="component" value="Unassembled WGS sequence"/>
</dbReference>
<gene>
    <name evidence="7" type="ORF">ACFFUV_22650</name>
</gene>
<comment type="caution">
    <text evidence="7">The sequence shown here is derived from an EMBL/GenBank/DDBJ whole genome shotgun (WGS) entry which is preliminary data.</text>
</comment>
<organism evidence="7 8">
    <name type="scientific">Vibrio olivae</name>
    <dbReference type="NCBI Taxonomy" id="1243002"/>
    <lineage>
        <taxon>Bacteria</taxon>
        <taxon>Pseudomonadati</taxon>
        <taxon>Pseudomonadota</taxon>
        <taxon>Gammaproteobacteria</taxon>
        <taxon>Vibrionales</taxon>
        <taxon>Vibrionaceae</taxon>
        <taxon>Vibrio</taxon>
    </lineage>
</organism>
<dbReference type="Pfam" id="PF07282">
    <property type="entry name" value="Cas12f1-like_TNB"/>
    <property type="match status" value="1"/>
</dbReference>
<sequence>MRLVDRHIIKDNRFEDICLKSGLLYNYVLYLVRQGIFNKEYLKEYDLSTKLGRENQFDFRQLPASVSQQVVGQVFKSVNSWIKLKSDFDRNPDKYNNHRPHLPKYKEGKKQNMVVFTTFSCRVKDDGYIHFVKNVIEPIKTNVKKDELKQVRIVPQATCYVVEVIYERKETDLNLDKDNFLSIDLGLNNLCSCISNVGIKPFIINGKVIKSLNRWYNKKKARLMSYVGDNGTSRRIRRISLYRNCWIDDKMHKISKYIVNFCVSNNIGRIIIGLNKEWKQEINIGRRNNQHFVSIPHSKLIDKIMYKAKLLGIEVVTHEESYTSKIDHLAFEEMKYQDNYLGKRKRRGLFQSSIGKLINADINGAIGIARKVVGDSCINTIVSSGFAFNPIRLNIL</sequence>
<evidence type="ECO:0000313" key="7">
    <source>
        <dbReference type="EMBL" id="MFB9137753.1"/>
    </source>
</evidence>
<dbReference type="InterPro" id="IPR010095">
    <property type="entry name" value="Cas12f1-like_TNB"/>
</dbReference>
<dbReference type="EMBL" id="JBHMEP010000019">
    <property type="protein sequence ID" value="MFB9137753.1"/>
    <property type="molecule type" value="Genomic_DNA"/>
</dbReference>
<keyword evidence="2" id="KW-0815">Transposition</keyword>
<evidence type="ECO:0000259" key="6">
    <source>
        <dbReference type="Pfam" id="PF07282"/>
    </source>
</evidence>
<dbReference type="InterPro" id="IPR001959">
    <property type="entry name" value="Transposase"/>
</dbReference>
<protein>
    <submittedName>
        <fullName evidence="7">RNA-guided endonuclease InsQ/TnpB family protein</fullName>
    </submittedName>
</protein>
<evidence type="ECO:0000256" key="3">
    <source>
        <dbReference type="ARBA" id="ARBA00023125"/>
    </source>
</evidence>
<keyword evidence="4" id="KW-0233">DNA recombination</keyword>
<keyword evidence="3" id="KW-0238">DNA-binding</keyword>
<keyword evidence="8" id="KW-1185">Reference proteome</keyword>
<dbReference type="NCBIfam" id="NF040570">
    <property type="entry name" value="guided_TnpB"/>
    <property type="match status" value="1"/>
</dbReference>